<feature type="region of interest" description="Disordered" evidence="10">
    <location>
        <begin position="588"/>
        <end position="608"/>
    </location>
</feature>
<feature type="compositionally biased region" description="Basic and acidic residues" evidence="10">
    <location>
        <begin position="451"/>
        <end position="462"/>
    </location>
</feature>
<feature type="compositionally biased region" description="Polar residues" evidence="10">
    <location>
        <begin position="483"/>
        <end position="492"/>
    </location>
</feature>
<sequence length="721" mass="78944">QAQARRTVFFVMLSGLAWTDLSCQLAVSPIAIITYANKLQWVGGAPLCLYHGFMMVSFGMVMPLIICCMSLERLLAIKFSYCYTRRVTRRKALMTFLACWAVTMLFTILPFFGVGSYELQYPGSWCFLNFHRESRLDTIYAGIFSSINIIAILTMIASNLTVAGTLCRMRLSRHLANSPSLDRKLSLSGQFTPTSTTHAPGTVIRSKRHSDMEAQMIWFLGLITVAFSVCWLPLNVHILLMQFTGYTDCVLDLKVIRMASCNQILDPWLYVIFRKNSILRIARRIRACFRPAKVPPRTIPAPLRTHFHAGNRSITIDPSTFAGPGAGNRRVCRHLILGGSDLIGDNIGGGFMGPRLGSSDHDLLCSRCSLDEANDCSEDPAYDPLWNPLLQLRLGGSPTCSADRDRFLSVDQSSPSDVEEDEDSTHETELFSDHQRSPEKKSEAAKSPVSSHKDDNGVSGPKEKLRWFLPGLNSQCGEAFASYDSSDTSTVPSVRPPSIKSPHPISKQKVHPSRSLLGQMTPGFSPADFCRGAAGSANQSAFPFPSQYSAQDISSQSTEGPQSMNGPLDENQAEVASEGITCSPLHTRLEENGGEKYTDPQTEPLDSSELLPLRVLGDEIVPGCSRETGLYSNQECAVLPVSASSVSPSSLLGQDNQHSENRRRSSNTVANGRVSQHPNGLNGFGAYTNSQPSTSNGSCRKQTKTDTHPNSPSSPEGLRTP</sequence>
<evidence type="ECO:0000256" key="6">
    <source>
        <dbReference type="ARBA" id="ARBA00023136"/>
    </source>
</evidence>
<dbReference type="STRING" id="188477.A0A3S1BU89"/>
<gene>
    <name evidence="14" type="ORF">EGW08_003399</name>
</gene>
<evidence type="ECO:0000259" key="13">
    <source>
        <dbReference type="PROSITE" id="PS50262"/>
    </source>
</evidence>
<feature type="compositionally biased region" description="Polar residues" evidence="10">
    <location>
        <begin position="666"/>
        <end position="679"/>
    </location>
</feature>
<dbReference type="GO" id="GO:0005886">
    <property type="term" value="C:plasma membrane"/>
    <property type="evidence" value="ECO:0007669"/>
    <property type="project" value="UniProtKB-SubCell"/>
</dbReference>
<evidence type="ECO:0000256" key="3">
    <source>
        <dbReference type="ARBA" id="ARBA00022692"/>
    </source>
</evidence>
<feature type="region of interest" description="Disordered" evidence="10">
    <location>
        <begin position="645"/>
        <end position="721"/>
    </location>
</feature>
<reference evidence="14 15" key="1">
    <citation type="submission" date="2019-01" db="EMBL/GenBank/DDBJ databases">
        <title>A draft genome assembly of the solar-powered sea slug Elysia chlorotica.</title>
        <authorList>
            <person name="Cai H."/>
            <person name="Li Q."/>
            <person name="Fang X."/>
            <person name="Li J."/>
            <person name="Curtis N.E."/>
            <person name="Altenburger A."/>
            <person name="Shibata T."/>
            <person name="Feng M."/>
            <person name="Maeda T."/>
            <person name="Schwartz J.A."/>
            <person name="Shigenobu S."/>
            <person name="Lundholm N."/>
            <person name="Nishiyama T."/>
            <person name="Yang H."/>
            <person name="Hasebe M."/>
            <person name="Li S."/>
            <person name="Pierce S.K."/>
            <person name="Wang J."/>
        </authorList>
    </citation>
    <scope>NUCLEOTIDE SEQUENCE [LARGE SCALE GENOMIC DNA]</scope>
    <source>
        <strain evidence="14">EC2010</strain>
        <tissue evidence="14">Whole organism of an adult</tissue>
    </source>
</reference>
<dbReference type="OrthoDB" id="5959154at2759"/>
<evidence type="ECO:0000313" key="15">
    <source>
        <dbReference type="Proteomes" id="UP000271974"/>
    </source>
</evidence>
<dbReference type="PRINTS" id="PR01788">
    <property type="entry name" value="PROSTANOIDR"/>
</dbReference>
<feature type="transmembrane region" description="Helical" evidence="11">
    <location>
        <begin position="92"/>
        <end position="112"/>
    </location>
</feature>
<protein>
    <recommendedName>
        <fullName evidence="13">G-protein coupled receptors family 1 profile domain-containing protein</fullName>
    </recommendedName>
</protein>
<keyword evidence="9" id="KW-0807">Transducer</keyword>
<feature type="region of interest" description="Disordered" evidence="10">
    <location>
        <begin position="407"/>
        <end position="462"/>
    </location>
</feature>
<feature type="signal peptide" evidence="12">
    <location>
        <begin position="1"/>
        <end position="19"/>
    </location>
</feature>
<dbReference type="CDD" id="cd14981">
    <property type="entry name" value="7tmA_Prostanoid_R"/>
    <property type="match status" value="1"/>
</dbReference>
<feature type="non-terminal residue" evidence="14">
    <location>
        <position position="1"/>
    </location>
</feature>
<feature type="compositionally biased region" description="Polar residues" evidence="10">
    <location>
        <begin position="687"/>
        <end position="700"/>
    </location>
</feature>
<dbReference type="AlphaFoldDB" id="A0A3S1BU89"/>
<evidence type="ECO:0000256" key="5">
    <source>
        <dbReference type="ARBA" id="ARBA00023040"/>
    </source>
</evidence>
<keyword evidence="3 11" id="KW-0812">Transmembrane</keyword>
<proteinExistence type="predicted"/>
<comment type="caution">
    <text evidence="14">The sequence shown here is derived from an EMBL/GenBank/DDBJ whole genome shotgun (WGS) entry which is preliminary data.</text>
</comment>
<feature type="chain" id="PRO_5018719486" description="G-protein coupled receptors family 1 profile domain-containing protein" evidence="12">
    <location>
        <begin position="20"/>
        <end position="721"/>
    </location>
</feature>
<accession>A0A3S1BU89</accession>
<dbReference type="Pfam" id="PF00001">
    <property type="entry name" value="7tm_1"/>
    <property type="match status" value="1"/>
</dbReference>
<evidence type="ECO:0000256" key="8">
    <source>
        <dbReference type="ARBA" id="ARBA00023180"/>
    </source>
</evidence>
<dbReference type="InterPro" id="IPR000276">
    <property type="entry name" value="GPCR_Rhodpsn"/>
</dbReference>
<feature type="transmembrane region" description="Helical" evidence="11">
    <location>
        <begin position="49"/>
        <end position="71"/>
    </location>
</feature>
<dbReference type="PROSITE" id="PS50262">
    <property type="entry name" value="G_PROTEIN_RECEP_F1_2"/>
    <property type="match status" value="1"/>
</dbReference>
<keyword evidence="2" id="KW-1003">Cell membrane</keyword>
<evidence type="ECO:0000256" key="9">
    <source>
        <dbReference type="ARBA" id="ARBA00023224"/>
    </source>
</evidence>
<evidence type="ECO:0000256" key="2">
    <source>
        <dbReference type="ARBA" id="ARBA00022475"/>
    </source>
</evidence>
<feature type="compositionally biased region" description="Basic and acidic residues" evidence="10">
    <location>
        <begin position="588"/>
        <end position="598"/>
    </location>
</feature>
<evidence type="ECO:0000256" key="10">
    <source>
        <dbReference type="SAM" id="MobiDB-lite"/>
    </source>
</evidence>
<keyword evidence="5" id="KW-0297">G-protein coupled receptor</keyword>
<name>A0A3S1BU89_ELYCH</name>
<feature type="domain" description="G-protein coupled receptors family 1 profile" evidence="13">
    <location>
        <begin position="1"/>
        <end position="270"/>
    </location>
</feature>
<organism evidence="14 15">
    <name type="scientific">Elysia chlorotica</name>
    <name type="common">Eastern emerald elysia</name>
    <name type="synonym">Sea slug</name>
    <dbReference type="NCBI Taxonomy" id="188477"/>
    <lineage>
        <taxon>Eukaryota</taxon>
        <taxon>Metazoa</taxon>
        <taxon>Spiralia</taxon>
        <taxon>Lophotrochozoa</taxon>
        <taxon>Mollusca</taxon>
        <taxon>Gastropoda</taxon>
        <taxon>Heterobranchia</taxon>
        <taxon>Euthyneura</taxon>
        <taxon>Panpulmonata</taxon>
        <taxon>Sacoglossa</taxon>
        <taxon>Placobranchoidea</taxon>
        <taxon>Plakobranchidae</taxon>
        <taxon>Elysia</taxon>
    </lineage>
</organism>
<evidence type="ECO:0000256" key="12">
    <source>
        <dbReference type="SAM" id="SignalP"/>
    </source>
</evidence>
<dbReference type="Proteomes" id="UP000271974">
    <property type="component" value="Unassembled WGS sequence"/>
</dbReference>
<keyword evidence="12" id="KW-0732">Signal</keyword>
<dbReference type="GO" id="GO:0004930">
    <property type="term" value="F:G protein-coupled receptor activity"/>
    <property type="evidence" value="ECO:0007669"/>
    <property type="project" value="UniProtKB-KW"/>
</dbReference>
<keyword evidence="4 11" id="KW-1133">Transmembrane helix</keyword>
<feature type="transmembrane region" description="Helical" evidence="11">
    <location>
        <begin position="139"/>
        <end position="163"/>
    </location>
</feature>
<dbReference type="EMBL" id="RQTK01000072">
    <property type="protein sequence ID" value="RUS88854.1"/>
    <property type="molecule type" value="Genomic_DNA"/>
</dbReference>
<dbReference type="InterPro" id="IPR008365">
    <property type="entry name" value="Prostanoid_rcpt"/>
</dbReference>
<evidence type="ECO:0000256" key="4">
    <source>
        <dbReference type="ARBA" id="ARBA00022989"/>
    </source>
</evidence>
<dbReference type="GO" id="GO:0007204">
    <property type="term" value="P:positive regulation of cytosolic calcium ion concentration"/>
    <property type="evidence" value="ECO:0007669"/>
    <property type="project" value="TreeGrafter"/>
</dbReference>
<feature type="compositionally biased region" description="Polar residues" evidence="10">
    <location>
        <begin position="536"/>
        <end position="565"/>
    </location>
</feature>
<dbReference type="Gene3D" id="1.20.1070.10">
    <property type="entry name" value="Rhodopsin 7-helix transmembrane proteins"/>
    <property type="match status" value="1"/>
</dbReference>
<feature type="compositionally biased region" description="Basic and acidic residues" evidence="10">
    <location>
        <begin position="425"/>
        <end position="444"/>
    </location>
</feature>
<feature type="region of interest" description="Disordered" evidence="10">
    <location>
        <begin position="483"/>
        <end position="576"/>
    </location>
</feature>
<feature type="transmembrane region" description="Helical" evidence="11">
    <location>
        <begin position="216"/>
        <end position="234"/>
    </location>
</feature>
<evidence type="ECO:0000256" key="1">
    <source>
        <dbReference type="ARBA" id="ARBA00004651"/>
    </source>
</evidence>
<keyword evidence="7" id="KW-0675">Receptor</keyword>
<dbReference type="GO" id="GO:0007189">
    <property type="term" value="P:adenylate cyclase-activating G protein-coupled receptor signaling pathway"/>
    <property type="evidence" value="ECO:0007669"/>
    <property type="project" value="TreeGrafter"/>
</dbReference>
<evidence type="ECO:0000313" key="14">
    <source>
        <dbReference type="EMBL" id="RUS88854.1"/>
    </source>
</evidence>
<evidence type="ECO:0000256" key="11">
    <source>
        <dbReference type="SAM" id="Phobius"/>
    </source>
</evidence>
<evidence type="ECO:0000256" key="7">
    <source>
        <dbReference type="ARBA" id="ARBA00023170"/>
    </source>
</evidence>
<feature type="transmembrane region" description="Helical" evidence="11">
    <location>
        <begin position="7"/>
        <end position="37"/>
    </location>
</feature>
<keyword evidence="15" id="KW-1185">Reference proteome</keyword>
<dbReference type="SUPFAM" id="SSF81321">
    <property type="entry name" value="Family A G protein-coupled receptor-like"/>
    <property type="match status" value="1"/>
</dbReference>
<dbReference type="PANTHER" id="PTHR11866">
    <property type="entry name" value="G-PROTEIN COUPLED RECEPTOR FAMILY 1 MEMBER"/>
    <property type="match status" value="1"/>
</dbReference>
<comment type="subcellular location">
    <subcellularLocation>
        <location evidence="1">Cell membrane</location>
        <topology evidence="1">Multi-pass membrane protein</topology>
    </subcellularLocation>
</comment>
<feature type="compositionally biased region" description="Low complexity" evidence="10">
    <location>
        <begin position="496"/>
        <end position="505"/>
    </location>
</feature>
<keyword evidence="8" id="KW-0325">Glycoprotein</keyword>
<dbReference type="InterPro" id="IPR017452">
    <property type="entry name" value="GPCR_Rhodpsn_7TM"/>
</dbReference>
<dbReference type="PANTHER" id="PTHR11866:SF16">
    <property type="entry name" value="PROSTAGLANDIN E2 RECEPTOR EP4 SUBTYPE-LIKE PROTEIN"/>
    <property type="match status" value="1"/>
</dbReference>
<keyword evidence="6 11" id="KW-0472">Membrane</keyword>